<dbReference type="InterPro" id="IPR036102">
    <property type="entry name" value="OsmC/Ohrsf"/>
</dbReference>
<reference key="2">
    <citation type="submission" date="2011-04" db="EMBL/GenBank/DDBJ databases">
        <title>Complete sequence of chromosome of Haliscomenobacter hydrossis DSM 1100.</title>
        <authorList>
            <consortium name="US DOE Joint Genome Institute (JGI-PGF)"/>
            <person name="Lucas S."/>
            <person name="Han J."/>
            <person name="Lapidus A."/>
            <person name="Bruce D."/>
            <person name="Goodwin L."/>
            <person name="Pitluck S."/>
            <person name="Peters L."/>
            <person name="Kyrpides N."/>
            <person name="Mavromatis K."/>
            <person name="Ivanova N."/>
            <person name="Ovchinnikova G."/>
            <person name="Pagani I."/>
            <person name="Daligault H."/>
            <person name="Detter J.C."/>
            <person name="Han C."/>
            <person name="Land M."/>
            <person name="Hauser L."/>
            <person name="Markowitz V."/>
            <person name="Cheng J.-F."/>
            <person name="Hugenholtz P."/>
            <person name="Woyke T."/>
            <person name="Wu D."/>
            <person name="Verbarg S."/>
            <person name="Frueling A."/>
            <person name="Brambilla E."/>
            <person name="Klenk H.-P."/>
            <person name="Eisen J.A."/>
        </authorList>
    </citation>
    <scope>NUCLEOTIDE SEQUENCE</scope>
    <source>
        <strain>DSM 1100</strain>
    </source>
</reference>
<dbReference type="OrthoDB" id="9804010at2"/>
<dbReference type="HOGENOM" id="CLU_114057_1_2_10"/>
<keyword evidence="2" id="KW-1185">Reference proteome</keyword>
<dbReference type="KEGG" id="hhy:Halhy_5550"/>
<sequence>MTIKLERLDDAFHLRATNEQGNSVETDASPAIGGGGRGMRPMEMLLSSLGACSSIDVIDILRKMRQPLQDIKVTLNGEREKDKTPSLFTDIHIVFDLYGDLDVDKAKRAVDMSMEKYCSVAKIVEKTAKITWEANVVAG</sequence>
<dbReference type="PANTHER" id="PTHR34352:SF1">
    <property type="entry name" value="PROTEIN YHFA"/>
    <property type="match status" value="1"/>
</dbReference>
<dbReference type="Gene3D" id="3.30.300.20">
    <property type="match status" value="1"/>
</dbReference>
<dbReference type="SUPFAM" id="SSF82784">
    <property type="entry name" value="OsmC-like"/>
    <property type="match status" value="1"/>
</dbReference>
<dbReference type="AlphaFoldDB" id="F4KTK0"/>
<accession>F4KTK0</accession>
<evidence type="ECO:0000313" key="2">
    <source>
        <dbReference type="Proteomes" id="UP000008461"/>
    </source>
</evidence>
<gene>
    <name evidence="1" type="ordered locus">Halhy_5550</name>
</gene>
<organism evidence="1 2">
    <name type="scientific">Haliscomenobacter hydrossis (strain ATCC 27775 / DSM 1100 / LMG 10767 / O)</name>
    <dbReference type="NCBI Taxonomy" id="760192"/>
    <lineage>
        <taxon>Bacteria</taxon>
        <taxon>Pseudomonadati</taxon>
        <taxon>Bacteroidota</taxon>
        <taxon>Saprospiria</taxon>
        <taxon>Saprospirales</taxon>
        <taxon>Haliscomenobacteraceae</taxon>
        <taxon>Haliscomenobacter</taxon>
    </lineage>
</organism>
<dbReference type="InterPro" id="IPR003718">
    <property type="entry name" value="OsmC/Ohr_fam"/>
</dbReference>
<dbReference type="PANTHER" id="PTHR34352">
    <property type="entry name" value="PROTEIN YHFA"/>
    <property type="match status" value="1"/>
</dbReference>
<dbReference type="EMBL" id="CP002691">
    <property type="protein sequence ID" value="AEE53374.1"/>
    <property type="molecule type" value="Genomic_DNA"/>
</dbReference>
<dbReference type="eggNOG" id="COG1765">
    <property type="taxonomic scope" value="Bacteria"/>
</dbReference>
<proteinExistence type="predicted"/>
<evidence type="ECO:0000313" key="1">
    <source>
        <dbReference type="EMBL" id="AEE53374.1"/>
    </source>
</evidence>
<dbReference type="STRING" id="760192.Halhy_5550"/>
<dbReference type="Pfam" id="PF02566">
    <property type="entry name" value="OsmC"/>
    <property type="match status" value="1"/>
</dbReference>
<name>F4KTK0_HALH1</name>
<dbReference type="RefSeq" id="WP_013767904.1">
    <property type="nucleotide sequence ID" value="NC_015510.1"/>
</dbReference>
<dbReference type="InterPro" id="IPR015946">
    <property type="entry name" value="KH_dom-like_a/b"/>
</dbReference>
<protein>
    <submittedName>
        <fullName evidence="1">OsmC family protein</fullName>
    </submittedName>
</protein>
<dbReference type="Proteomes" id="UP000008461">
    <property type="component" value="Chromosome"/>
</dbReference>
<reference evidence="1 2" key="1">
    <citation type="journal article" date="2011" name="Stand. Genomic Sci.">
        <title>Complete genome sequence of Haliscomenobacter hydrossis type strain (O).</title>
        <authorList>
            <consortium name="US DOE Joint Genome Institute (JGI-PGF)"/>
            <person name="Daligault H."/>
            <person name="Lapidus A."/>
            <person name="Zeytun A."/>
            <person name="Nolan M."/>
            <person name="Lucas S."/>
            <person name="Del Rio T.G."/>
            <person name="Tice H."/>
            <person name="Cheng J.F."/>
            <person name="Tapia R."/>
            <person name="Han C."/>
            <person name="Goodwin L."/>
            <person name="Pitluck S."/>
            <person name="Liolios K."/>
            <person name="Pagani I."/>
            <person name="Ivanova N."/>
            <person name="Huntemann M."/>
            <person name="Mavromatis K."/>
            <person name="Mikhailova N."/>
            <person name="Pati A."/>
            <person name="Chen A."/>
            <person name="Palaniappan K."/>
            <person name="Land M."/>
            <person name="Hauser L."/>
            <person name="Brambilla E.M."/>
            <person name="Rohde M."/>
            <person name="Verbarg S."/>
            <person name="Goker M."/>
            <person name="Bristow J."/>
            <person name="Eisen J.A."/>
            <person name="Markowitz V."/>
            <person name="Hugenholtz P."/>
            <person name="Kyrpides N.C."/>
            <person name="Klenk H.P."/>
            <person name="Woyke T."/>
        </authorList>
    </citation>
    <scope>NUCLEOTIDE SEQUENCE [LARGE SCALE GENOMIC DNA]</scope>
    <source>
        <strain evidence="2">ATCC 27775 / DSM 1100 / LMG 10767 / O</strain>
    </source>
</reference>